<feature type="transmembrane region" description="Helical" evidence="6">
    <location>
        <begin position="299"/>
        <end position="319"/>
    </location>
</feature>
<dbReference type="EMBL" id="VIWU01000001">
    <property type="protein sequence ID" value="TWF80731.1"/>
    <property type="molecule type" value="Genomic_DNA"/>
</dbReference>
<feature type="transmembrane region" description="Helical" evidence="6">
    <location>
        <begin position="158"/>
        <end position="183"/>
    </location>
</feature>
<dbReference type="PIRSF" id="PIRSF006060">
    <property type="entry name" value="AA_transporter"/>
    <property type="match status" value="1"/>
</dbReference>
<dbReference type="Pfam" id="PF13520">
    <property type="entry name" value="AA_permease_2"/>
    <property type="match status" value="1"/>
</dbReference>
<sequence length="475" mass="50466">MDERTAGRAEAGLEKTLGTWPVFVAGVGLVVAASTLVSDFVGYFTIGLAFLVALLIAFLINLLLGLSCAELSTTYPRAGALYEYGSRAIPWRGASVVTGLFLAFAFYGMFGFVGALEISAGSFGLQALFGATGSLAPWIIAMTVLATLPNLVHVRTMAIIEAAVLVGMLTTRWFFGLAGWTGFSNTGAWSASNWVSDIGVFEWSAIAGALALAYWSFVGIEFVAPLAEETRNPRRNLPAGIVLGLLAILATSAFMGTGVGGTQPRAEWEEAAMGPAGCDGSCPQLVVGEAMFGGWGRGLMALGTAAATYTSMVIVLAAMPRILYGIARDGYLFGPLSRAFAYLHPRFRTPWVAVLVTAVLYCVVAIFFNDVVALIYAGSYAWVIIYIFWHLLVIISRFTDPDVARPFRLPLAVPILGAAGTVFALYYAFQGQHGTYGLMSLYVFGGALVAALVSYALAGTRRRVRVPGEHGSRAE</sequence>
<feature type="transmembrane region" description="Helical" evidence="6">
    <location>
        <begin position="435"/>
        <end position="458"/>
    </location>
</feature>
<feature type="transmembrane region" description="Helical" evidence="6">
    <location>
        <begin position="407"/>
        <end position="429"/>
    </location>
</feature>
<proteinExistence type="predicted"/>
<feature type="transmembrane region" description="Helical" evidence="6">
    <location>
        <begin position="43"/>
        <end position="68"/>
    </location>
</feature>
<dbReference type="PANTHER" id="PTHR42770">
    <property type="entry name" value="AMINO ACID TRANSPORTER-RELATED"/>
    <property type="match status" value="1"/>
</dbReference>
<dbReference type="PANTHER" id="PTHR42770:SF12">
    <property type="entry name" value="AMINO ACID TRANSPORTER"/>
    <property type="match status" value="1"/>
</dbReference>
<evidence type="ECO:0000256" key="6">
    <source>
        <dbReference type="SAM" id="Phobius"/>
    </source>
</evidence>
<dbReference type="InterPro" id="IPR050367">
    <property type="entry name" value="APC_superfamily"/>
</dbReference>
<dbReference type="GO" id="GO:0005886">
    <property type="term" value="C:plasma membrane"/>
    <property type="evidence" value="ECO:0007669"/>
    <property type="project" value="UniProtKB-SubCell"/>
</dbReference>
<feature type="transmembrane region" description="Helical" evidence="6">
    <location>
        <begin position="374"/>
        <end position="395"/>
    </location>
</feature>
<dbReference type="Proteomes" id="UP000321261">
    <property type="component" value="Unassembled WGS sequence"/>
</dbReference>
<dbReference type="GO" id="GO:0022857">
    <property type="term" value="F:transmembrane transporter activity"/>
    <property type="evidence" value="ECO:0007669"/>
    <property type="project" value="InterPro"/>
</dbReference>
<evidence type="ECO:0000313" key="7">
    <source>
        <dbReference type="EMBL" id="TWF80731.1"/>
    </source>
</evidence>
<dbReference type="OrthoDB" id="3758043at2"/>
<feature type="transmembrane region" description="Helical" evidence="6">
    <location>
        <begin position="236"/>
        <end position="255"/>
    </location>
</feature>
<feature type="transmembrane region" description="Helical" evidence="6">
    <location>
        <begin position="351"/>
        <end position="368"/>
    </location>
</feature>
<gene>
    <name evidence="7" type="ORF">FHX44_116674</name>
</gene>
<name>A0A561T0V7_9PSEU</name>
<evidence type="ECO:0000256" key="2">
    <source>
        <dbReference type="ARBA" id="ARBA00022475"/>
    </source>
</evidence>
<evidence type="ECO:0000313" key="8">
    <source>
        <dbReference type="Proteomes" id="UP000321261"/>
    </source>
</evidence>
<dbReference type="InterPro" id="IPR002293">
    <property type="entry name" value="AA/rel_permease1"/>
</dbReference>
<keyword evidence="8" id="KW-1185">Reference proteome</keyword>
<feature type="transmembrane region" description="Helical" evidence="6">
    <location>
        <begin position="20"/>
        <end position="37"/>
    </location>
</feature>
<dbReference type="RefSeq" id="WP_147259364.1">
    <property type="nucleotide sequence ID" value="NZ_VIWU01000001.1"/>
</dbReference>
<dbReference type="Gene3D" id="1.20.1740.10">
    <property type="entry name" value="Amino acid/polyamine transporter I"/>
    <property type="match status" value="1"/>
</dbReference>
<feature type="transmembrane region" description="Helical" evidence="6">
    <location>
        <begin position="89"/>
        <end position="113"/>
    </location>
</feature>
<keyword evidence="2" id="KW-1003">Cell membrane</keyword>
<keyword evidence="4 6" id="KW-1133">Transmembrane helix</keyword>
<protein>
    <submittedName>
        <fullName evidence="7">Amino acid/polyamine/organocation transporter (APC superfamily)</fullName>
    </submittedName>
</protein>
<dbReference type="AlphaFoldDB" id="A0A561T0V7"/>
<feature type="transmembrane region" description="Helical" evidence="6">
    <location>
        <begin position="203"/>
        <end position="224"/>
    </location>
</feature>
<evidence type="ECO:0000256" key="5">
    <source>
        <dbReference type="ARBA" id="ARBA00023136"/>
    </source>
</evidence>
<comment type="caution">
    <text evidence="7">The sequence shown here is derived from an EMBL/GenBank/DDBJ whole genome shotgun (WGS) entry which is preliminary data.</text>
</comment>
<keyword evidence="5 6" id="KW-0472">Membrane</keyword>
<keyword evidence="3 6" id="KW-0812">Transmembrane</keyword>
<organism evidence="7 8">
    <name type="scientific">Pseudonocardia hierapolitana</name>
    <dbReference type="NCBI Taxonomy" id="1128676"/>
    <lineage>
        <taxon>Bacteria</taxon>
        <taxon>Bacillati</taxon>
        <taxon>Actinomycetota</taxon>
        <taxon>Actinomycetes</taxon>
        <taxon>Pseudonocardiales</taxon>
        <taxon>Pseudonocardiaceae</taxon>
        <taxon>Pseudonocardia</taxon>
    </lineage>
</organism>
<reference evidence="7 8" key="1">
    <citation type="submission" date="2019-06" db="EMBL/GenBank/DDBJ databases">
        <title>Sequencing the genomes of 1000 actinobacteria strains.</title>
        <authorList>
            <person name="Klenk H.-P."/>
        </authorList>
    </citation>
    <scope>NUCLEOTIDE SEQUENCE [LARGE SCALE GENOMIC DNA]</scope>
    <source>
        <strain evidence="7 8">DSM 45671</strain>
    </source>
</reference>
<comment type="subcellular location">
    <subcellularLocation>
        <location evidence="1">Cell membrane</location>
        <topology evidence="1">Multi-pass membrane protein</topology>
    </subcellularLocation>
</comment>
<accession>A0A561T0V7</accession>
<feature type="transmembrane region" description="Helical" evidence="6">
    <location>
        <begin position="125"/>
        <end position="146"/>
    </location>
</feature>
<evidence type="ECO:0000256" key="3">
    <source>
        <dbReference type="ARBA" id="ARBA00022692"/>
    </source>
</evidence>
<evidence type="ECO:0000256" key="1">
    <source>
        <dbReference type="ARBA" id="ARBA00004651"/>
    </source>
</evidence>
<evidence type="ECO:0000256" key="4">
    <source>
        <dbReference type="ARBA" id="ARBA00022989"/>
    </source>
</evidence>